<evidence type="ECO:0000313" key="2">
    <source>
        <dbReference type="Proteomes" id="UP001201812"/>
    </source>
</evidence>
<comment type="caution">
    <text evidence="1">The sequence shown here is derived from an EMBL/GenBank/DDBJ whole genome shotgun (WGS) entry which is preliminary data.</text>
</comment>
<proteinExistence type="predicted"/>
<protein>
    <submittedName>
        <fullName evidence="1">Glycosyltransferase family 92 protein F59C6.8</fullName>
    </submittedName>
</protein>
<dbReference type="InterPro" id="IPR052012">
    <property type="entry name" value="GTase_92"/>
</dbReference>
<evidence type="ECO:0000313" key="1">
    <source>
        <dbReference type="EMBL" id="KAI1705328.1"/>
    </source>
</evidence>
<dbReference type="PANTHER" id="PTHR21645">
    <property type="entry name" value="GLYCOSYLTRANSFERASE FAMILY 92 PROTEIN"/>
    <property type="match status" value="1"/>
</dbReference>
<dbReference type="EMBL" id="JAKKPZ010000057">
    <property type="protein sequence ID" value="KAI1705328.1"/>
    <property type="molecule type" value="Genomic_DNA"/>
</dbReference>
<dbReference type="PANTHER" id="PTHR21645:SF22">
    <property type="entry name" value="GLYCOSYLTRANSFERASE FAMILY 92 PROTEIN"/>
    <property type="match status" value="1"/>
</dbReference>
<organism evidence="1 2">
    <name type="scientific">Ditylenchus destructor</name>
    <dbReference type="NCBI Taxonomy" id="166010"/>
    <lineage>
        <taxon>Eukaryota</taxon>
        <taxon>Metazoa</taxon>
        <taxon>Ecdysozoa</taxon>
        <taxon>Nematoda</taxon>
        <taxon>Chromadorea</taxon>
        <taxon>Rhabditida</taxon>
        <taxon>Tylenchina</taxon>
        <taxon>Tylenchomorpha</taxon>
        <taxon>Sphaerularioidea</taxon>
        <taxon>Anguinidae</taxon>
        <taxon>Anguininae</taxon>
        <taxon>Ditylenchus</taxon>
    </lineage>
</organism>
<name>A0AAD4MY80_9BILA</name>
<dbReference type="Proteomes" id="UP001201812">
    <property type="component" value="Unassembled WGS sequence"/>
</dbReference>
<reference evidence="1" key="1">
    <citation type="submission" date="2022-01" db="EMBL/GenBank/DDBJ databases">
        <title>Genome Sequence Resource for Two Populations of Ditylenchus destructor, the Migratory Endoparasitic Phytonematode.</title>
        <authorList>
            <person name="Zhang H."/>
            <person name="Lin R."/>
            <person name="Xie B."/>
        </authorList>
    </citation>
    <scope>NUCLEOTIDE SEQUENCE</scope>
    <source>
        <strain evidence="1">BazhouSP</strain>
    </source>
</reference>
<keyword evidence="2" id="KW-1185">Reference proteome</keyword>
<gene>
    <name evidence="1" type="ORF">DdX_13643</name>
</gene>
<sequence length="148" mass="17240">MVHLRNWTIVDEKGSRMKRSVKENETPQVPSYKTQVRDLISQRSLRSIQANFNQLMRSTNYTAFKQLPVTNHYLPMFTQCYNTMFYNVGRHPTSCPGPMKCKLPAISGLRCSVAKSEYRHASLSWRTKLYLQEHRDNQFVTSENGCTT</sequence>
<accession>A0AAD4MY80</accession>
<dbReference type="AlphaFoldDB" id="A0AAD4MY80"/>